<feature type="transmembrane region" description="Helical" evidence="9">
    <location>
        <begin position="133"/>
        <end position="151"/>
    </location>
</feature>
<keyword evidence="5" id="KW-0571">Peptide transport</keyword>
<name>A0A285S251_9HYPH</name>
<dbReference type="InterPro" id="IPR050366">
    <property type="entry name" value="BP-dependent_transpt_permease"/>
</dbReference>
<keyword evidence="7 9" id="KW-1133">Transmembrane helix</keyword>
<reference evidence="11 12" key="1">
    <citation type="submission" date="2017-08" db="EMBL/GenBank/DDBJ databases">
        <authorList>
            <person name="de Groot N.N."/>
        </authorList>
    </citation>
    <scope>NUCLEOTIDE SEQUENCE [LARGE SCALE GENOMIC DNA]</scope>
    <source>
        <strain evidence="11 12">USBA 352</strain>
    </source>
</reference>
<keyword evidence="12" id="KW-1185">Reference proteome</keyword>
<evidence type="ECO:0000256" key="6">
    <source>
        <dbReference type="ARBA" id="ARBA00022927"/>
    </source>
</evidence>
<dbReference type="AlphaFoldDB" id="A0A285S251"/>
<comment type="similarity">
    <text evidence="9">Belongs to the binding-protein-dependent transport system permease family.</text>
</comment>
<dbReference type="Pfam" id="PF12911">
    <property type="entry name" value="OppC_N"/>
    <property type="match status" value="1"/>
</dbReference>
<dbReference type="RefSeq" id="WP_097174378.1">
    <property type="nucleotide sequence ID" value="NZ_OBML01000003.1"/>
</dbReference>
<feature type="transmembrane region" description="Helical" evidence="9">
    <location>
        <begin position="199"/>
        <end position="218"/>
    </location>
</feature>
<evidence type="ECO:0000256" key="4">
    <source>
        <dbReference type="ARBA" id="ARBA00022692"/>
    </source>
</evidence>
<comment type="subcellular location">
    <subcellularLocation>
        <location evidence="1 9">Cell membrane</location>
        <topology evidence="1 9">Multi-pass membrane protein</topology>
    </subcellularLocation>
</comment>
<dbReference type="InterPro" id="IPR000515">
    <property type="entry name" value="MetI-like"/>
</dbReference>
<dbReference type="InterPro" id="IPR014157">
    <property type="entry name" value="Nickel_NikC"/>
</dbReference>
<keyword evidence="8 9" id="KW-0472">Membrane</keyword>
<organism evidence="11 12">
    <name type="scientific">Stappia indica</name>
    <dbReference type="NCBI Taxonomy" id="538381"/>
    <lineage>
        <taxon>Bacteria</taxon>
        <taxon>Pseudomonadati</taxon>
        <taxon>Pseudomonadota</taxon>
        <taxon>Alphaproteobacteria</taxon>
        <taxon>Hyphomicrobiales</taxon>
        <taxon>Stappiaceae</taxon>
        <taxon>Stappia</taxon>
    </lineage>
</organism>
<evidence type="ECO:0000313" key="11">
    <source>
        <dbReference type="EMBL" id="SOC00599.1"/>
    </source>
</evidence>
<dbReference type="GO" id="GO:0071916">
    <property type="term" value="F:dipeptide transmembrane transporter activity"/>
    <property type="evidence" value="ECO:0007669"/>
    <property type="project" value="TreeGrafter"/>
</dbReference>
<protein>
    <submittedName>
        <fullName evidence="11">Nickel transport system permease protein</fullName>
    </submittedName>
</protein>
<dbReference type="OrthoDB" id="9766870at2"/>
<keyword evidence="4 9" id="KW-0812">Transmembrane</keyword>
<feature type="transmembrane region" description="Helical" evidence="9">
    <location>
        <begin position="254"/>
        <end position="279"/>
    </location>
</feature>
<keyword evidence="6" id="KW-0653">Protein transport</keyword>
<dbReference type="Gene3D" id="1.10.3720.10">
    <property type="entry name" value="MetI-like"/>
    <property type="match status" value="1"/>
</dbReference>
<dbReference type="Pfam" id="PF00528">
    <property type="entry name" value="BPD_transp_1"/>
    <property type="match status" value="1"/>
</dbReference>
<dbReference type="Proteomes" id="UP000219331">
    <property type="component" value="Unassembled WGS sequence"/>
</dbReference>
<dbReference type="PANTHER" id="PTHR43386:SF1">
    <property type="entry name" value="D,D-DIPEPTIDE TRANSPORT SYSTEM PERMEASE PROTEIN DDPC-RELATED"/>
    <property type="match status" value="1"/>
</dbReference>
<dbReference type="InterPro" id="IPR035906">
    <property type="entry name" value="MetI-like_sf"/>
</dbReference>
<keyword evidence="3" id="KW-1003">Cell membrane</keyword>
<dbReference type="STRING" id="538381.GCA_001696535_04423"/>
<dbReference type="EMBL" id="OBML01000003">
    <property type="protein sequence ID" value="SOC00599.1"/>
    <property type="molecule type" value="Genomic_DNA"/>
</dbReference>
<feature type="domain" description="ABC transmembrane type-1" evidence="10">
    <location>
        <begin position="91"/>
        <end position="280"/>
    </location>
</feature>
<dbReference type="GO" id="GO:0015099">
    <property type="term" value="F:nickel cation transmembrane transporter activity"/>
    <property type="evidence" value="ECO:0007669"/>
    <property type="project" value="InterPro"/>
</dbReference>
<feature type="transmembrane region" description="Helical" evidence="9">
    <location>
        <begin position="157"/>
        <end position="178"/>
    </location>
</feature>
<feature type="transmembrane region" description="Helical" evidence="9">
    <location>
        <begin position="95"/>
        <end position="121"/>
    </location>
</feature>
<evidence type="ECO:0000256" key="5">
    <source>
        <dbReference type="ARBA" id="ARBA00022856"/>
    </source>
</evidence>
<evidence type="ECO:0000256" key="3">
    <source>
        <dbReference type="ARBA" id="ARBA00022475"/>
    </source>
</evidence>
<dbReference type="GO" id="GO:0005886">
    <property type="term" value="C:plasma membrane"/>
    <property type="evidence" value="ECO:0007669"/>
    <property type="project" value="UniProtKB-SubCell"/>
</dbReference>
<dbReference type="PANTHER" id="PTHR43386">
    <property type="entry name" value="OLIGOPEPTIDE TRANSPORT SYSTEM PERMEASE PROTEIN APPC"/>
    <property type="match status" value="1"/>
</dbReference>
<dbReference type="PROSITE" id="PS50928">
    <property type="entry name" value="ABC_TM1"/>
    <property type="match status" value="1"/>
</dbReference>
<dbReference type="NCBIfam" id="TIGR02790">
    <property type="entry name" value="nickel_nikC"/>
    <property type="match status" value="1"/>
</dbReference>
<proteinExistence type="inferred from homology"/>
<evidence type="ECO:0000313" key="12">
    <source>
        <dbReference type="Proteomes" id="UP000219331"/>
    </source>
</evidence>
<keyword evidence="2 9" id="KW-0813">Transport</keyword>
<sequence>MTDLPLSAPPARPTSRLLSRLAAPFSGRWPVRIALAVVVLLVVAAVAGPWISPHDPDAIDLTQRLQGADAVHWLGTDHLGRDILSRLIAGVRVSLGVVALTLALILVLGIVVGGASGFIGGRTDQLIMRVTDVFLTFPTLVLALFMIGMLGTGLVNVVIAIALSHWAWYARIVRGIVLSLRHRDYLLAARLAGASRLRIFAAHLLPATLSQLLVLATLDIGHMMLHVSGLSFLGLGVAPPTAEWGVMIGDARQFVWTAPLLIFWPGLALFVSVMAFNILGDALRDRLDPHLRAGHCH</sequence>
<dbReference type="GO" id="GO:0015031">
    <property type="term" value="P:protein transport"/>
    <property type="evidence" value="ECO:0007669"/>
    <property type="project" value="UniProtKB-KW"/>
</dbReference>
<dbReference type="NCBIfam" id="NF007738">
    <property type="entry name" value="PRK10417.1"/>
    <property type="match status" value="1"/>
</dbReference>
<feature type="transmembrane region" description="Helical" evidence="9">
    <location>
        <begin position="29"/>
        <end position="51"/>
    </location>
</feature>
<evidence type="ECO:0000259" key="10">
    <source>
        <dbReference type="PROSITE" id="PS50928"/>
    </source>
</evidence>
<dbReference type="CDD" id="cd06261">
    <property type="entry name" value="TM_PBP2"/>
    <property type="match status" value="1"/>
</dbReference>
<dbReference type="SUPFAM" id="SSF161098">
    <property type="entry name" value="MetI-like"/>
    <property type="match status" value="1"/>
</dbReference>
<evidence type="ECO:0000256" key="7">
    <source>
        <dbReference type="ARBA" id="ARBA00022989"/>
    </source>
</evidence>
<gene>
    <name evidence="11" type="ORF">SAMN05421512_103312</name>
</gene>
<evidence type="ECO:0000256" key="9">
    <source>
        <dbReference type="RuleBase" id="RU363032"/>
    </source>
</evidence>
<accession>A0A285S251</accession>
<evidence type="ECO:0000256" key="1">
    <source>
        <dbReference type="ARBA" id="ARBA00004651"/>
    </source>
</evidence>
<evidence type="ECO:0000256" key="2">
    <source>
        <dbReference type="ARBA" id="ARBA00022448"/>
    </source>
</evidence>
<evidence type="ECO:0000256" key="8">
    <source>
        <dbReference type="ARBA" id="ARBA00023136"/>
    </source>
</evidence>
<dbReference type="InterPro" id="IPR025966">
    <property type="entry name" value="OppC_N"/>
</dbReference>